<dbReference type="RefSeq" id="WP_204684144.1">
    <property type="nucleotide sequence ID" value="NZ_BSNR01000014.1"/>
</dbReference>
<organism evidence="2 3">
    <name type="scientific">Dyella flava</name>
    <dbReference type="NCBI Taxonomy" id="1920170"/>
    <lineage>
        <taxon>Bacteria</taxon>
        <taxon>Pseudomonadati</taxon>
        <taxon>Pseudomonadota</taxon>
        <taxon>Gammaproteobacteria</taxon>
        <taxon>Lysobacterales</taxon>
        <taxon>Rhodanobacteraceae</taxon>
        <taxon>Dyella</taxon>
    </lineage>
</organism>
<feature type="region of interest" description="Disordered" evidence="1">
    <location>
        <begin position="27"/>
        <end position="55"/>
    </location>
</feature>
<evidence type="ECO:0000313" key="3">
    <source>
        <dbReference type="Proteomes" id="UP001430149"/>
    </source>
</evidence>
<sequence>MENLTMQDVAAVDAAVRNRDAISAGMGMRMRDRRASRRLSVDQGHGGDYAAQGIR</sequence>
<comment type="caution">
    <text evidence="2">The sequence shown here is derived from an EMBL/GenBank/DDBJ whole genome shotgun (WGS) entry which is preliminary data.</text>
</comment>
<dbReference type="Proteomes" id="UP001430149">
    <property type="component" value="Unassembled WGS sequence"/>
</dbReference>
<evidence type="ECO:0000313" key="2">
    <source>
        <dbReference type="EMBL" id="MBM7127632.1"/>
    </source>
</evidence>
<proteinExistence type="predicted"/>
<gene>
    <name evidence="2" type="ORF">ISP19_19845</name>
</gene>
<name>A0ABS2KA25_9GAMM</name>
<reference evidence="2" key="1">
    <citation type="submission" date="2020-10" db="EMBL/GenBank/DDBJ databases">
        <title>Phylogeny of dyella-like bacteria.</title>
        <authorList>
            <person name="Fu J."/>
        </authorList>
    </citation>
    <scope>NUCLEOTIDE SEQUENCE</scope>
    <source>
        <strain evidence="2">DHOC52</strain>
    </source>
</reference>
<protein>
    <submittedName>
        <fullName evidence="2">Uncharacterized protein</fullName>
    </submittedName>
</protein>
<keyword evidence="3" id="KW-1185">Reference proteome</keyword>
<dbReference type="EMBL" id="JADIKE010000039">
    <property type="protein sequence ID" value="MBM7127632.1"/>
    <property type="molecule type" value="Genomic_DNA"/>
</dbReference>
<evidence type="ECO:0000256" key="1">
    <source>
        <dbReference type="SAM" id="MobiDB-lite"/>
    </source>
</evidence>
<accession>A0ABS2KA25</accession>